<dbReference type="EMBL" id="CABPRZ010000016">
    <property type="protein sequence ID" value="VVE31541.1"/>
    <property type="molecule type" value="Genomic_DNA"/>
</dbReference>
<gene>
    <name evidence="1" type="ORF">PTE30175_03580</name>
</gene>
<dbReference type="OrthoDB" id="9112593at2"/>
<accession>A0A5E4X5A2</accession>
<reference evidence="1 2" key="1">
    <citation type="submission" date="2019-08" db="EMBL/GenBank/DDBJ databases">
        <authorList>
            <person name="Peeters C."/>
        </authorList>
    </citation>
    <scope>NUCLEOTIDE SEQUENCE [LARGE SCALE GENOMIC DNA]</scope>
    <source>
        <strain evidence="1 2">LMG 30175</strain>
    </source>
</reference>
<evidence type="ECO:0000313" key="2">
    <source>
        <dbReference type="Proteomes" id="UP000414233"/>
    </source>
</evidence>
<name>A0A5E4X5A2_9BURK</name>
<keyword evidence="2" id="KW-1185">Reference proteome</keyword>
<sequence>MTYVPATTRAVLAELGGKVTVELGRKSVVLSAHELPGEVEWRVDLLTWYAKRLAVATVVLTPQARQAMLAHARTELVSEHALHPLEARLVVESARKVLERWGFPGAPLQPECQLRLEEEMLKEWAELQRRWRRVVAACR</sequence>
<dbReference type="Proteomes" id="UP000414233">
    <property type="component" value="Unassembled WGS sequence"/>
</dbReference>
<evidence type="ECO:0000313" key="1">
    <source>
        <dbReference type="EMBL" id="VVE31541.1"/>
    </source>
</evidence>
<dbReference type="AlphaFoldDB" id="A0A5E4X5A2"/>
<dbReference type="RefSeq" id="WP_150698408.1">
    <property type="nucleotide sequence ID" value="NZ_CABPRZ010000016.1"/>
</dbReference>
<protein>
    <submittedName>
        <fullName evidence="1">Uncharacterized protein</fullName>
    </submittedName>
</protein>
<organism evidence="1 2">
    <name type="scientific">Pandoraea terrae</name>
    <dbReference type="NCBI Taxonomy" id="1537710"/>
    <lineage>
        <taxon>Bacteria</taxon>
        <taxon>Pseudomonadati</taxon>
        <taxon>Pseudomonadota</taxon>
        <taxon>Betaproteobacteria</taxon>
        <taxon>Burkholderiales</taxon>
        <taxon>Burkholderiaceae</taxon>
        <taxon>Pandoraea</taxon>
    </lineage>
</organism>
<proteinExistence type="predicted"/>